<name>A0ABD6B5L5_9EURY</name>
<reference evidence="2 3" key="1">
    <citation type="journal article" date="2019" name="Int. J. Syst. Evol. Microbiol.">
        <title>The Global Catalogue of Microorganisms (GCM) 10K type strain sequencing project: providing services to taxonomists for standard genome sequencing and annotation.</title>
        <authorList>
            <consortium name="The Broad Institute Genomics Platform"/>
            <consortium name="The Broad Institute Genome Sequencing Center for Infectious Disease"/>
            <person name="Wu L."/>
            <person name="Ma J."/>
        </authorList>
    </citation>
    <scope>NUCLEOTIDE SEQUENCE [LARGE SCALE GENOMIC DNA]</scope>
    <source>
        <strain evidence="2 3">CGMCC 1.12285</strain>
    </source>
</reference>
<sequence>MSRPDDRSGERAWDDGVPTFKERLGLAIRQNPVRGMVIAALFLLSLVFLVGGIIEFRDAIWGAIVDFASAVLAGDLPALLAVAVVLMGAGTATLLLRRG</sequence>
<evidence type="ECO:0000313" key="3">
    <source>
        <dbReference type="Proteomes" id="UP001597111"/>
    </source>
</evidence>
<feature type="transmembrane region" description="Helical" evidence="1">
    <location>
        <begin position="76"/>
        <end position="96"/>
    </location>
</feature>
<comment type="caution">
    <text evidence="2">The sequence shown here is derived from an EMBL/GenBank/DDBJ whole genome shotgun (WGS) entry which is preliminary data.</text>
</comment>
<dbReference type="EMBL" id="JBHUDH010000052">
    <property type="protein sequence ID" value="MFD1525900.1"/>
    <property type="molecule type" value="Genomic_DNA"/>
</dbReference>
<keyword evidence="1" id="KW-1133">Transmembrane helix</keyword>
<keyword evidence="1" id="KW-0812">Transmembrane</keyword>
<organism evidence="2 3">
    <name type="scientific">Halolamina salina</name>
    <dbReference type="NCBI Taxonomy" id="1220023"/>
    <lineage>
        <taxon>Archaea</taxon>
        <taxon>Methanobacteriati</taxon>
        <taxon>Methanobacteriota</taxon>
        <taxon>Stenosarchaea group</taxon>
        <taxon>Halobacteria</taxon>
        <taxon>Halobacteriales</taxon>
        <taxon>Haloferacaceae</taxon>
    </lineage>
</organism>
<keyword evidence="3" id="KW-1185">Reference proteome</keyword>
<feature type="transmembrane region" description="Helical" evidence="1">
    <location>
        <begin position="36"/>
        <end position="56"/>
    </location>
</feature>
<protein>
    <submittedName>
        <fullName evidence="2">Uncharacterized protein</fullName>
    </submittedName>
</protein>
<dbReference type="Proteomes" id="UP001597111">
    <property type="component" value="Unassembled WGS sequence"/>
</dbReference>
<dbReference type="RefSeq" id="WP_379733224.1">
    <property type="nucleotide sequence ID" value="NZ_JBHSWZ010000600.1"/>
</dbReference>
<evidence type="ECO:0000313" key="2">
    <source>
        <dbReference type="EMBL" id="MFD1525900.1"/>
    </source>
</evidence>
<dbReference type="AlphaFoldDB" id="A0ABD6B5L5"/>
<gene>
    <name evidence="2" type="ORF">ACFR9S_06220</name>
</gene>
<accession>A0ABD6B5L5</accession>
<keyword evidence="1" id="KW-0472">Membrane</keyword>
<evidence type="ECO:0000256" key="1">
    <source>
        <dbReference type="SAM" id="Phobius"/>
    </source>
</evidence>
<proteinExistence type="predicted"/>